<feature type="domain" description="MurNAc-LAA" evidence="4">
    <location>
        <begin position="560"/>
        <end position="670"/>
    </location>
</feature>
<sequence length="676" mass="74604">MKKLAISILASITLISSTINTVAHAKLVAVLPPALGATVSGELKNVECSTNGSQDVIKINVSKLKDYNVFYLPNPDRVVIDIPKAKAPATQNKIDVGGRYASSVRYAQFNEDTARVVVDLKEMTQYFVRKESGMLVLYLTKPIVDNVIYYNDDDGGNLVLDGIKLFGGDNGSEKLFTETFDSNGKKYTIAFPNTLGEVKSKIVSINDGYINMIRIYNSKSAGKTTMTIYAKENFTYEVIHDDKLGSSVVSFRKEPSPDEGDGKQETEEPKDDKPETENPEPKKLDVKYSAISNGDRVALTVGSYEGYNVFRLTDPDRIVIDIPNASVPEKQGTIKVDSGRISTVRYAQHNSSTARVVIDTKGLPHYSIAEKDGQLIIDVQSPTYKNLVYHNSGDRVYFSLKGAKLTEGGADLKKFYTGKYDSSGQKYTITFRSNLANIGTGTLEINDSYLKSIEISTDEKSKNTSITFNAKDKFVYEIITRADVNDTAITVLKPYSAKDKLVVIDAGHGGSESGATSAGVKEKDLNLDIAMRLNSLLKSKGVNTYMLREDDSYVGLYERAYIANSLNATLFLSIHNNAFNNKETGTETLYHPNSAKSKKFAQIIQNELISTLKTKDRKLKERPGLVVLKATKMPAALAEIAFVDSAEDRKKLLDENFRQKAAEALCRAIIKALEDY</sequence>
<organism evidence="5 6">
    <name type="scientific">Clostridium thermosuccinogenes</name>
    <dbReference type="NCBI Taxonomy" id="84032"/>
    <lineage>
        <taxon>Bacteria</taxon>
        <taxon>Bacillati</taxon>
        <taxon>Bacillota</taxon>
        <taxon>Clostridia</taxon>
        <taxon>Eubacteriales</taxon>
        <taxon>Clostridiaceae</taxon>
        <taxon>Clostridium</taxon>
    </lineage>
</organism>
<keyword evidence="6" id="KW-1185">Reference proteome</keyword>
<feature type="region of interest" description="Disordered" evidence="2">
    <location>
        <begin position="249"/>
        <end position="284"/>
    </location>
</feature>
<dbReference type="CDD" id="cd02696">
    <property type="entry name" value="MurNAc-LAA"/>
    <property type="match status" value="1"/>
</dbReference>
<reference evidence="6" key="1">
    <citation type="submission" date="2017-06" db="EMBL/GenBank/DDBJ databases">
        <title>Investigating the central metabolism of Clostridium thermosuccinogenes.</title>
        <authorList>
            <person name="Koendjbiharie J.G."/>
            <person name="Van Kranenburg R."/>
            <person name="Vriesendorp B."/>
        </authorList>
    </citation>
    <scope>NUCLEOTIDE SEQUENCE [LARGE SCALE GENOMIC DNA]</scope>
    <source>
        <strain evidence="6">DSM 5806</strain>
    </source>
</reference>
<dbReference type="AlphaFoldDB" id="A0A2K2FN50"/>
<feature type="compositionally biased region" description="Basic and acidic residues" evidence="2">
    <location>
        <begin position="251"/>
        <end position="284"/>
    </location>
</feature>
<dbReference type="EMBL" id="NIOJ01000001">
    <property type="protein sequence ID" value="PNU01536.1"/>
    <property type="molecule type" value="Genomic_DNA"/>
</dbReference>
<dbReference type="KEGG" id="cthd:CDO33_16565"/>
<evidence type="ECO:0000313" key="5">
    <source>
        <dbReference type="EMBL" id="PNU01536.1"/>
    </source>
</evidence>
<proteinExistence type="predicted"/>
<evidence type="ECO:0000313" key="6">
    <source>
        <dbReference type="Proteomes" id="UP000236151"/>
    </source>
</evidence>
<name>A0A2K2FN50_9CLOT</name>
<evidence type="ECO:0000259" key="4">
    <source>
        <dbReference type="SMART" id="SM00646"/>
    </source>
</evidence>
<comment type="caution">
    <text evidence="5">The sequence shown here is derived from an EMBL/GenBank/DDBJ whole genome shotgun (WGS) entry which is preliminary data.</text>
</comment>
<evidence type="ECO:0000256" key="2">
    <source>
        <dbReference type="SAM" id="MobiDB-lite"/>
    </source>
</evidence>
<dbReference type="GO" id="GO:0009253">
    <property type="term" value="P:peptidoglycan catabolic process"/>
    <property type="evidence" value="ECO:0007669"/>
    <property type="project" value="InterPro"/>
</dbReference>
<dbReference type="Pfam" id="PF01520">
    <property type="entry name" value="Amidase_3"/>
    <property type="match status" value="1"/>
</dbReference>
<dbReference type="Gene3D" id="3.40.630.40">
    <property type="entry name" value="Zn-dependent exopeptidases"/>
    <property type="match status" value="1"/>
</dbReference>
<dbReference type="Gene3D" id="2.60.40.3500">
    <property type="match status" value="2"/>
</dbReference>
<protein>
    <recommendedName>
        <fullName evidence="4">MurNAc-LAA domain-containing protein</fullName>
    </recommendedName>
</protein>
<dbReference type="Pfam" id="PF11741">
    <property type="entry name" value="AMIN"/>
    <property type="match status" value="2"/>
</dbReference>
<dbReference type="OrthoDB" id="9772024at2"/>
<feature type="chain" id="PRO_5014433920" description="MurNAc-LAA domain-containing protein" evidence="3">
    <location>
        <begin position="26"/>
        <end position="676"/>
    </location>
</feature>
<keyword evidence="3" id="KW-0732">Signal</keyword>
<evidence type="ECO:0000256" key="1">
    <source>
        <dbReference type="ARBA" id="ARBA00022801"/>
    </source>
</evidence>
<dbReference type="RefSeq" id="WP_103079765.1">
    <property type="nucleotide sequence ID" value="NZ_CP021850.1"/>
</dbReference>
<dbReference type="InterPro" id="IPR021731">
    <property type="entry name" value="AMIN_dom"/>
</dbReference>
<dbReference type="PANTHER" id="PTHR30404:SF0">
    <property type="entry name" value="N-ACETYLMURAMOYL-L-ALANINE AMIDASE AMIC"/>
    <property type="match status" value="1"/>
</dbReference>
<dbReference type="GO" id="GO:0008745">
    <property type="term" value="F:N-acetylmuramoyl-L-alanine amidase activity"/>
    <property type="evidence" value="ECO:0007669"/>
    <property type="project" value="InterPro"/>
</dbReference>
<dbReference type="Proteomes" id="UP000236151">
    <property type="component" value="Unassembled WGS sequence"/>
</dbReference>
<gene>
    <name evidence="5" type="ORF">CDQ84_00575</name>
</gene>
<dbReference type="GO" id="GO:0030288">
    <property type="term" value="C:outer membrane-bounded periplasmic space"/>
    <property type="evidence" value="ECO:0007669"/>
    <property type="project" value="TreeGrafter"/>
</dbReference>
<dbReference type="InterPro" id="IPR050695">
    <property type="entry name" value="N-acetylmuramoyl_amidase_3"/>
</dbReference>
<dbReference type="SMART" id="SM00646">
    <property type="entry name" value="Ami_3"/>
    <property type="match status" value="1"/>
</dbReference>
<evidence type="ECO:0000256" key="3">
    <source>
        <dbReference type="SAM" id="SignalP"/>
    </source>
</evidence>
<accession>A0A2K2FN50</accession>
<feature type="signal peptide" evidence="3">
    <location>
        <begin position="1"/>
        <end position="25"/>
    </location>
</feature>
<dbReference type="PANTHER" id="PTHR30404">
    <property type="entry name" value="N-ACETYLMURAMOYL-L-ALANINE AMIDASE"/>
    <property type="match status" value="1"/>
</dbReference>
<keyword evidence="1" id="KW-0378">Hydrolase</keyword>
<dbReference type="InterPro" id="IPR002508">
    <property type="entry name" value="MurNAc-LAA_cat"/>
</dbReference>
<dbReference type="SUPFAM" id="SSF53187">
    <property type="entry name" value="Zn-dependent exopeptidases"/>
    <property type="match status" value="1"/>
</dbReference>